<dbReference type="InterPro" id="IPR030395">
    <property type="entry name" value="GP_PDE_dom"/>
</dbReference>
<dbReference type="InterPro" id="IPR051578">
    <property type="entry name" value="GDPD"/>
</dbReference>
<dbReference type="Pfam" id="PF03009">
    <property type="entry name" value="GDPD"/>
    <property type="match status" value="1"/>
</dbReference>
<feature type="domain" description="GP-PDE" evidence="3">
    <location>
        <begin position="271"/>
        <end position="588"/>
    </location>
</feature>
<name>A0A7J6M4E9_PEROL</name>
<protein>
    <recommendedName>
        <fullName evidence="3">GP-PDE domain-containing protein</fullName>
    </recommendedName>
</protein>
<sequence length="627" mass="70152">MESLNFVALSSSPISRDHAGPAFEMRTRQPWRCRSRQSILYKDTEVEDAVASRCNIFVEAPGECVELIDDGNATDNERTDRSGFTYTTTLANGASEYETTVGQLGGEDSRVRKVVIRNGDTSEEGCGPPAECLSFSESAAIELVRGASPEDIIGRFESDSSLTKWHPDDCTQTRTEILRAFAMARAFMTRPSRRGIFERINVTGTTIGFEDLSEIQSCSSTNLIVRELYHPTSWRKVGTVDLRFVVIAQLSEYYHEALGGPLRNARQTKDVMIIGHRGIGSDEQGSRIRENTLLAFNQAAKYGANAVEFDVFLTSDKQPMVYHDLQITASYGQSVTLPITALSKEGLTTMDETSRSRKDRRHHQARSRRSVAPVALSKNSRRATSFVTYNRCESSLGLLRGNSSSEVEQRSSVINMHDGLPTLRCVLEGTPNSLGALVEIKFMFSSFDPELCVTLRRKQARFPVIFNVWFGYEDEHDNTEVDFTDVRSSNHAWTSGISEAICRRSLPFKANPYAAIDFCVATGLTGICGEVNWIMNNKEWAKECKRKDLLLYTYGEENSTVEGVDTQIRRLGVDGCIVDNINRFKSIKDSPEVEEEALLTLAKARKRWALTRRQSMACFAALHDDDN</sequence>
<proteinExistence type="predicted"/>
<evidence type="ECO:0000259" key="3">
    <source>
        <dbReference type="PROSITE" id="PS51704"/>
    </source>
</evidence>
<evidence type="ECO:0000256" key="2">
    <source>
        <dbReference type="SAM" id="MobiDB-lite"/>
    </source>
</evidence>
<evidence type="ECO:0000313" key="4">
    <source>
        <dbReference type="EMBL" id="KAF4666374.1"/>
    </source>
</evidence>
<evidence type="ECO:0000256" key="1">
    <source>
        <dbReference type="ARBA" id="ARBA00022801"/>
    </source>
</evidence>
<dbReference type="EMBL" id="JABAHT010000075">
    <property type="protein sequence ID" value="KAF4666374.1"/>
    <property type="molecule type" value="Genomic_DNA"/>
</dbReference>
<comment type="caution">
    <text evidence="4">The sequence shown here is derived from an EMBL/GenBank/DDBJ whole genome shotgun (WGS) entry which is preliminary data.</text>
</comment>
<accession>A0A7J6M4E9</accession>
<dbReference type="Gene3D" id="3.20.20.190">
    <property type="entry name" value="Phosphatidylinositol (PI) phosphodiesterase"/>
    <property type="match status" value="1"/>
</dbReference>
<dbReference type="AlphaFoldDB" id="A0A7J6M4E9"/>
<feature type="compositionally biased region" description="Basic residues" evidence="2">
    <location>
        <begin position="357"/>
        <end position="369"/>
    </location>
</feature>
<gene>
    <name evidence="4" type="ORF">FOZ61_009853</name>
</gene>
<organism evidence="4 5">
    <name type="scientific">Perkinsus olseni</name>
    <name type="common">Perkinsus atlanticus</name>
    <dbReference type="NCBI Taxonomy" id="32597"/>
    <lineage>
        <taxon>Eukaryota</taxon>
        <taxon>Sar</taxon>
        <taxon>Alveolata</taxon>
        <taxon>Perkinsozoa</taxon>
        <taxon>Perkinsea</taxon>
        <taxon>Perkinsida</taxon>
        <taxon>Perkinsidae</taxon>
        <taxon>Perkinsus</taxon>
    </lineage>
</organism>
<dbReference type="InterPro" id="IPR017946">
    <property type="entry name" value="PLC-like_Pdiesterase_TIM-brl"/>
</dbReference>
<keyword evidence="1" id="KW-0378">Hydrolase</keyword>
<dbReference type="GO" id="GO:0046475">
    <property type="term" value="P:glycerophospholipid catabolic process"/>
    <property type="evidence" value="ECO:0007669"/>
    <property type="project" value="TreeGrafter"/>
</dbReference>
<dbReference type="GO" id="GO:0008081">
    <property type="term" value="F:phosphoric diester hydrolase activity"/>
    <property type="evidence" value="ECO:0007669"/>
    <property type="project" value="InterPro"/>
</dbReference>
<dbReference type="SUPFAM" id="SSF51695">
    <property type="entry name" value="PLC-like phosphodiesterases"/>
    <property type="match status" value="1"/>
</dbReference>
<dbReference type="PANTHER" id="PTHR22958:SF1">
    <property type="entry name" value="GLYCEROPHOSPHOCHOLINE PHOSPHODIESTERASE GPCPD1"/>
    <property type="match status" value="1"/>
</dbReference>
<reference evidence="4 5" key="1">
    <citation type="submission" date="2020-04" db="EMBL/GenBank/DDBJ databases">
        <title>Perkinsus olseni comparative genomics.</title>
        <authorList>
            <person name="Bogema D.R."/>
        </authorList>
    </citation>
    <scope>NUCLEOTIDE SEQUENCE [LARGE SCALE GENOMIC DNA]</scope>
    <source>
        <strain evidence="4">ATCC PRA-179</strain>
    </source>
</reference>
<dbReference type="OrthoDB" id="1058301at2759"/>
<evidence type="ECO:0000313" key="5">
    <source>
        <dbReference type="Proteomes" id="UP000570595"/>
    </source>
</evidence>
<feature type="region of interest" description="Disordered" evidence="2">
    <location>
        <begin position="347"/>
        <end position="377"/>
    </location>
</feature>
<dbReference type="PANTHER" id="PTHR22958">
    <property type="entry name" value="GLYCEROPHOSPHORYL DIESTER PHOSPHODIESTERASE"/>
    <property type="match status" value="1"/>
</dbReference>
<dbReference type="Proteomes" id="UP000570595">
    <property type="component" value="Unassembled WGS sequence"/>
</dbReference>
<dbReference type="PROSITE" id="PS51704">
    <property type="entry name" value="GP_PDE"/>
    <property type="match status" value="1"/>
</dbReference>